<dbReference type="EMBL" id="BPLR01005081">
    <property type="protein sequence ID" value="GIX99710.1"/>
    <property type="molecule type" value="Genomic_DNA"/>
</dbReference>
<comment type="caution">
    <text evidence="2">The sequence shown here is derived from an EMBL/GenBank/DDBJ whole genome shotgun (WGS) entry which is preliminary data.</text>
</comment>
<name>A0AAV4PUV1_CAEEX</name>
<evidence type="ECO:0000313" key="2">
    <source>
        <dbReference type="EMBL" id="GIX99710.1"/>
    </source>
</evidence>
<accession>A0AAV4PUV1</accession>
<feature type="non-terminal residue" evidence="2">
    <location>
        <position position="1"/>
    </location>
</feature>
<reference evidence="2 3" key="1">
    <citation type="submission" date="2021-06" db="EMBL/GenBank/DDBJ databases">
        <title>Caerostris extrusa draft genome.</title>
        <authorList>
            <person name="Kono N."/>
            <person name="Arakawa K."/>
        </authorList>
    </citation>
    <scope>NUCLEOTIDE SEQUENCE [LARGE SCALE GENOMIC DNA]</scope>
</reference>
<dbReference type="Proteomes" id="UP001054945">
    <property type="component" value="Unassembled WGS sequence"/>
</dbReference>
<dbReference type="AlphaFoldDB" id="A0AAV4PUV1"/>
<organism evidence="2 3">
    <name type="scientific">Caerostris extrusa</name>
    <name type="common">Bark spider</name>
    <name type="synonym">Caerostris bankana</name>
    <dbReference type="NCBI Taxonomy" id="172846"/>
    <lineage>
        <taxon>Eukaryota</taxon>
        <taxon>Metazoa</taxon>
        <taxon>Ecdysozoa</taxon>
        <taxon>Arthropoda</taxon>
        <taxon>Chelicerata</taxon>
        <taxon>Arachnida</taxon>
        <taxon>Araneae</taxon>
        <taxon>Araneomorphae</taxon>
        <taxon>Entelegynae</taxon>
        <taxon>Araneoidea</taxon>
        <taxon>Araneidae</taxon>
        <taxon>Caerostris</taxon>
    </lineage>
</organism>
<evidence type="ECO:0000313" key="3">
    <source>
        <dbReference type="Proteomes" id="UP001054945"/>
    </source>
</evidence>
<proteinExistence type="predicted"/>
<keyword evidence="3" id="KW-1185">Reference proteome</keyword>
<evidence type="ECO:0000256" key="1">
    <source>
        <dbReference type="SAM" id="MobiDB-lite"/>
    </source>
</evidence>
<gene>
    <name evidence="2" type="ORF">CEXT_40271</name>
</gene>
<protein>
    <submittedName>
        <fullName evidence="2">Uncharacterized protein</fullName>
    </submittedName>
</protein>
<feature type="region of interest" description="Disordered" evidence="1">
    <location>
        <begin position="1"/>
        <end position="47"/>
    </location>
</feature>
<sequence>KKRNPHLKSTDGTSSSVLGIVTMATHPSSAELPSNGPLEDTDGKFETPDPKFRVFVENYMEKSLLASLAKIIKRASVL</sequence>